<name>A0ABN9WDW1_9DINO</name>
<comment type="caution">
    <text evidence="1">The sequence shown here is derived from an EMBL/GenBank/DDBJ whole genome shotgun (WGS) entry which is preliminary data.</text>
</comment>
<dbReference type="EMBL" id="CAUYUJ010018372">
    <property type="protein sequence ID" value="CAK0883085.1"/>
    <property type="molecule type" value="Genomic_DNA"/>
</dbReference>
<sequence>MTTACSAVEFGWCWVPGWLKVPYEQQVYGHGQVADSAKKDGYGYDPSDGPVQLTGKKSLPVLEGERVPPPDGVKGLPSPWEIAPMPQELRREIAVSLQRLGGPISMSGSVVAGRWLPSCIALEL</sequence>
<dbReference type="Proteomes" id="UP001189429">
    <property type="component" value="Unassembled WGS sequence"/>
</dbReference>
<evidence type="ECO:0000313" key="1">
    <source>
        <dbReference type="EMBL" id="CAK0883085.1"/>
    </source>
</evidence>
<protein>
    <submittedName>
        <fullName evidence="1">Uncharacterized protein</fullName>
    </submittedName>
</protein>
<keyword evidence="2" id="KW-1185">Reference proteome</keyword>
<reference evidence="1" key="1">
    <citation type="submission" date="2023-10" db="EMBL/GenBank/DDBJ databases">
        <authorList>
            <person name="Chen Y."/>
            <person name="Shah S."/>
            <person name="Dougan E. K."/>
            <person name="Thang M."/>
            <person name="Chan C."/>
        </authorList>
    </citation>
    <scope>NUCLEOTIDE SEQUENCE [LARGE SCALE GENOMIC DNA]</scope>
</reference>
<evidence type="ECO:0000313" key="2">
    <source>
        <dbReference type="Proteomes" id="UP001189429"/>
    </source>
</evidence>
<proteinExistence type="predicted"/>
<accession>A0ABN9WDW1</accession>
<gene>
    <name evidence="1" type="ORF">PCOR1329_LOCUS65378</name>
</gene>
<organism evidence="1 2">
    <name type="scientific">Prorocentrum cordatum</name>
    <dbReference type="NCBI Taxonomy" id="2364126"/>
    <lineage>
        <taxon>Eukaryota</taxon>
        <taxon>Sar</taxon>
        <taxon>Alveolata</taxon>
        <taxon>Dinophyceae</taxon>
        <taxon>Prorocentrales</taxon>
        <taxon>Prorocentraceae</taxon>
        <taxon>Prorocentrum</taxon>
    </lineage>
</organism>